<accession>F2Z8V4</accession>
<dbReference type="InterPro" id="IPR014862">
    <property type="entry name" value="TrwC"/>
</dbReference>
<evidence type="ECO:0000259" key="2">
    <source>
        <dbReference type="Pfam" id="PF08751"/>
    </source>
</evidence>
<feature type="region of interest" description="Disordered" evidence="1">
    <location>
        <begin position="178"/>
        <end position="204"/>
    </location>
</feature>
<evidence type="ECO:0000256" key="1">
    <source>
        <dbReference type="SAM" id="MobiDB-lite"/>
    </source>
</evidence>
<evidence type="ECO:0000313" key="3">
    <source>
        <dbReference type="EMBL" id="BAK19884.1"/>
    </source>
</evidence>
<gene>
    <name evidence="3" type="primary">pSLA2-M.90</name>
</gene>
<feature type="domain" description="TrwC relaxase" evidence="2">
    <location>
        <begin position="16"/>
        <end position="183"/>
    </location>
</feature>
<reference evidence="3" key="1">
    <citation type="journal article" date="1994" name="J. Antibiot.">
        <title>Isolation and characterization of linear plasmids from lankacidin-producing Streptomyces species.</title>
        <authorList>
            <person name="Kinashi H."/>
            <person name="Mori E."/>
            <person name="Hatani A."/>
            <person name="Nimi O."/>
        </authorList>
    </citation>
    <scope>NUCLEOTIDE SEQUENCE</scope>
    <source>
        <strain evidence="3">7434AN4</strain>
        <plasmid evidence="3">pSLA2-M</plasmid>
    </source>
</reference>
<geneLocation type="plasmid" evidence="3">
    <name>pSLA2-M</name>
</geneLocation>
<dbReference type="Pfam" id="PF08751">
    <property type="entry name" value="TrwC"/>
    <property type="match status" value="1"/>
</dbReference>
<reference evidence="3" key="2">
    <citation type="journal article" date="2011" name="Biosci. Biotechnol. Biochem.">
        <title>pSLA2-M of Streptomyces rochei is a composite linear plasmid characterized by self-defense genes and homology with pSLA2-L.</title>
        <authorList>
            <person name="Yang Y."/>
            <person name="Kurokawa T."/>
            <person name="Takahama Y."/>
            <person name="Nindita Y."/>
            <person name="Mochizuki S."/>
            <person name="Arakawa K."/>
            <person name="Endo S."/>
            <person name="Kinashi H."/>
        </authorList>
    </citation>
    <scope>NUCLEOTIDE SEQUENCE</scope>
    <source>
        <strain evidence="3">7434AN4</strain>
        <plasmid evidence="3">pSLA2-M</plasmid>
    </source>
</reference>
<dbReference type="EMBL" id="AB597522">
    <property type="protein sequence ID" value="BAK19884.1"/>
    <property type="molecule type" value="Genomic_DNA"/>
</dbReference>
<keyword evidence="3" id="KW-0614">Plasmid</keyword>
<sequence>MCAVAMLSVAKIQRRNAWRYYMRGVAFGDGRRPIGQPLEDAQELAGLPPGRWLGRGLRALGLTEGAEVSERQLKLLFGEGWHPDADRIERGLLDDSVDAATARRLTVLGQPIEGIEARKQTPLLGLDFTFRPQASLVVLWALGDATVRRVIERAVATALRWLEDEVAETRWASGRGRAKTPALVVPPSGTSTTATGCRSCTSTA</sequence>
<dbReference type="SUPFAM" id="SSF55464">
    <property type="entry name" value="Origin of replication-binding domain, RBD-like"/>
    <property type="match status" value="1"/>
</dbReference>
<protein>
    <submittedName>
        <fullName evidence="3">Putative TrwC relaxase</fullName>
    </submittedName>
</protein>
<dbReference type="AlphaFoldDB" id="F2Z8V4"/>
<name>F2Z8V4_STRRO</name>
<proteinExistence type="predicted"/>
<feature type="compositionally biased region" description="Polar residues" evidence="1">
    <location>
        <begin position="188"/>
        <end position="204"/>
    </location>
</feature>
<organism evidence="3">
    <name type="scientific">Streptomyces rochei</name>
    <name type="common">Streptomyces parvullus</name>
    <dbReference type="NCBI Taxonomy" id="1928"/>
    <lineage>
        <taxon>Bacteria</taxon>
        <taxon>Bacillati</taxon>
        <taxon>Actinomycetota</taxon>
        <taxon>Actinomycetes</taxon>
        <taxon>Kitasatosporales</taxon>
        <taxon>Streptomycetaceae</taxon>
        <taxon>Streptomyces</taxon>
        <taxon>Streptomyces rochei group</taxon>
    </lineage>
</organism>